<gene>
    <name evidence="1" type="ORF">PEVE_00024108</name>
</gene>
<dbReference type="Proteomes" id="UP001159427">
    <property type="component" value="Unassembled WGS sequence"/>
</dbReference>
<organism evidence="1 2">
    <name type="scientific">Porites evermanni</name>
    <dbReference type="NCBI Taxonomy" id="104178"/>
    <lineage>
        <taxon>Eukaryota</taxon>
        <taxon>Metazoa</taxon>
        <taxon>Cnidaria</taxon>
        <taxon>Anthozoa</taxon>
        <taxon>Hexacorallia</taxon>
        <taxon>Scleractinia</taxon>
        <taxon>Fungiina</taxon>
        <taxon>Poritidae</taxon>
        <taxon>Porites</taxon>
    </lineage>
</organism>
<protein>
    <recommendedName>
        <fullName evidence="3">Reverse transcriptase</fullName>
    </recommendedName>
</protein>
<feature type="non-terminal residue" evidence="1">
    <location>
        <position position="1"/>
    </location>
</feature>
<accession>A0ABN8SRZ6</accession>
<evidence type="ECO:0000313" key="1">
    <source>
        <dbReference type="EMBL" id="CAH3192538.1"/>
    </source>
</evidence>
<sequence>IRNRVNCERKACRPKYFQAKVEHLKECKPSAWWNEIKKLSGCSPAFREKSYATKSLQHLYEPSDYITLANIINKAFSRPCLVSHRSLLITSYFQLTAQPYNLRLLYQTIFHHSFPQYLSNEMERLQKRALRIIQLDLSYDEALVALDITSLYESRKALSNALFDQIVRDQSHKLHDLLP</sequence>
<feature type="non-terminal residue" evidence="1">
    <location>
        <position position="179"/>
    </location>
</feature>
<proteinExistence type="predicted"/>
<comment type="caution">
    <text evidence="1">The sequence shown here is derived from an EMBL/GenBank/DDBJ whole genome shotgun (WGS) entry which is preliminary data.</text>
</comment>
<dbReference type="EMBL" id="CALNXI010003213">
    <property type="protein sequence ID" value="CAH3192538.1"/>
    <property type="molecule type" value="Genomic_DNA"/>
</dbReference>
<evidence type="ECO:0000313" key="2">
    <source>
        <dbReference type="Proteomes" id="UP001159427"/>
    </source>
</evidence>
<reference evidence="1 2" key="1">
    <citation type="submission" date="2022-05" db="EMBL/GenBank/DDBJ databases">
        <authorList>
            <consortium name="Genoscope - CEA"/>
            <person name="William W."/>
        </authorList>
    </citation>
    <scope>NUCLEOTIDE SEQUENCE [LARGE SCALE GENOMIC DNA]</scope>
</reference>
<name>A0ABN8SRZ6_9CNID</name>
<keyword evidence="2" id="KW-1185">Reference proteome</keyword>
<evidence type="ECO:0008006" key="3">
    <source>
        <dbReference type="Google" id="ProtNLM"/>
    </source>
</evidence>